<keyword evidence="2" id="KW-1003">Cell membrane</keyword>
<dbReference type="FunFam" id="2.60.40.10:FF:000370">
    <property type="entry name" value="CMRF35-like molecule 1"/>
    <property type="match status" value="1"/>
</dbReference>
<evidence type="ECO:0000256" key="2">
    <source>
        <dbReference type="ARBA" id="ARBA00022475"/>
    </source>
</evidence>
<dbReference type="SUPFAM" id="SSF48726">
    <property type="entry name" value="Immunoglobulin"/>
    <property type="match status" value="1"/>
</dbReference>
<evidence type="ECO:0000256" key="13">
    <source>
        <dbReference type="SAM" id="Phobius"/>
    </source>
</evidence>
<evidence type="ECO:0000256" key="5">
    <source>
        <dbReference type="ARBA" id="ARBA00022859"/>
    </source>
</evidence>
<feature type="chain" id="PRO_5021400400" evidence="14">
    <location>
        <begin position="29"/>
        <end position="372"/>
    </location>
</feature>
<feature type="domain" description="Ig-like" evidence="15">
    <location>
        <begin position="14"/>
        <end position="131"/>
    </location>
</feature>
<dbReference type="Ensembl" id="ENSBIXT00005055368.1">
    <property type="protein sequence ID" value="ENSBIXP00005027262.1"/>
    <property type="gene ID" value="ENSBIXG00005030849.1"/>
</dbReference>
<feature type="signal peptide" evidence="14">
    <location>
        <begin position="1"/>
        <end position="28"/>
    </location>
</feature>
<dbReference type="PANTHER" id="PTHR11860">
    <property type="entry name" value="POLYMERIC-IMMUNOGLOBULIN RECEPTOR"/>
    <property type="match status" value="1"/>
</dbReference>
<dbReference type="InterPro" id="IPR036179">
    <property type="entry name" value="Ig-like_dom_sf"/>
</dbReference>
<evidence type="ECO:0000256" key="1">
    <source>
        <dbReference type="ARBA" id="ARBA00004251"/>
    </source>
</evidence>
<dbReference type="GeneTree" id="ENSGT00940000154332"/>
<keyword evidence="10" id="KW-0393">Immunoglobulin domain</keyword>
<evidence type="ECO:0000256" key="3">
    <source>
        <dbReference type="ARBA" id="ARBA00022692"/>
    </source>
</evidence>
<keyword evidence="7 13" id="KW-0472">Membrane</keyword>
<evidence type="ECO:0000256" key="9">
    <source>
        <dbReference type="ARBA" id="ARBA00023170"/>
    </source>
</evidence>
<evidence type="ECO:0000256" key="8">
    <source>
        <dbReference type="ARBA" id="ARBA00023157"/>
    </source>
</evidence>
<proteinExistence type="inferred from homology"/>
<dbReference type="Pfam" id="PF15330">
    <property type="entry name" value="SIT"/>
    <property type="match status" value="1"/>
</dbReference>
<reference evidence="16 17" key="1">
    <citation type="submission" date="2018-11" db="EMBL/GenBank/DDBJ databases">
        <title>Haplotype-resolved cattle genomes.</title>
        <authorList>
            <person name="Low W.Y."/>
            <person name="Tearle R."/>
            <person name="Bickhart D.M."/>
            <person name="Rosen B.D."/>
            <person name="Koren S."/>
            <person name="Rhie A."/>
            <person name="Hiendleder S."/>
            <person name="Phillippy A.M."/>
            <person name="Smith T.P.L."/>
            <person name="Williams J.L."/>
        </authorList>
    </citation>
    <scope>NUCLEOTIDE SEQUENCE [LARGE SCALE GENOMIC DNA]</scope>
</reference>
<evidence type="ECO:0000313" key="17">
    <source>
        <dbReference type="Proteomes" id="UP000429181"/>
    </source>
</evidence>
<keyword evidence="3 13" id="KW-0812">Transmembrane</keyword>
<dbReference type="InterPro" id="IPR013106">
    <property type="entry name" value="Ig_V-set"/>
</dbReference>
<dbReference type="PANTHER" id="PTHR11860:SF101">
    <property type="entry name" value="CMRF35-LIKE MOLECULE 1"/>
    <property type="match status" value="1"/>
</dbReference>
<dbReference type="SMART" id="SM00409">
    <property type="entry name" value="IG"/>
    <property type="match status" value="1"/>
</dbReference>
<evidence type="ECO:0000256" key="4">
    <source>
        <dbReference type="ARBA" id="ARBA00022729"/>
    </source>
</evidence>
<accession>A0A4W2H8U8</accession>
<dbReference type="Pfam" id="PF07686">
    <property type="entry name" value="V-set"/>
    <property type="match status" value="1"/>
</dbReference>
<dbReference type="PROSITE" id="PS50835">
    <property type="entry name" value="IG_LIKE"/>
    <property type="match status" value="1"/>
</dbReference>
<keyword evidence="4 14" id="KW-0732">Signal</keyword>
<evidence type="ECO:0000256" key="6">
    <source>
        <dbReference type="ARBA" id="ARBA00022989"/>
    </source>
</evidence>
<dbReference type="Proteomes" id="UP000429181">
    <property type="component" value="Chromosome 19"/>
</dbReference>
<protein>
    <submittedName>
        <fullName evidence="16">CD300 molecule like family member f</fullName>
    </submittedName>
</protein>
<keyword evidence="8" id="KW-1015">Disulfide bond</keyword>
<dbReference type="AlphaFoldDB" id="A0A4W2H8U8"/>
<evidence type="ECO:0000313" key="16">
    <source>
        <dbReference type="Ensembl" id="ENSBIXP00005027262.1"/>
    </source>
</evidence>
<dbReference type="InterPro" id="IPR013783">
    <property type="entry name" value="Ig-like_fold"/>
</dbReference>
<reference evidence="16" key="2">
    <citation type="submission" date="2025-08" db="UniProtKB">
        <authorList>
            <consortium name="Ensembl"/>
        </authorList>
    </citation>
    <scope>IDENTIFICATION</scope>
</reference>
<dbReference type="Gene3D" id="2.60.40.10">
    <property type="entry name" value="Immunoglobulins"/>
    <property type="match status" value="1"/>
</dbReference>
<dbReference type="GO" id="GO:0005886">
    <property type="term" value="C:plasma membrane"/>
    <property type="evidence" value="ECO:0007669"/>
    <property type="project" value="UniProtKB-SubCell"/>
</dbReference>
<evidence type="ECO:0000256" key="10">
    <source>
        <dbReference type="ARBA" id="ARBA00023319"/>
    </source>
</evidence>
<evidence type="ECO:0000256" key="11">
    <source>
        <dbReference type="ARBA" id="ARBA00043958"/>
    </source>
</evidence>
<sequence>MLHLKPCEDKMHLPLLFCLFLRLSGSSAISGPRAVRGVEQGSLTVQCQYDPGYEHYVKWWCRGAAWNNCRFVVKTTGSEKEVKEGRVSIRDNQKDRSFTVTMEELRLDDSDTYWCGIERTGTDLGNKVEVTIDPAPTTVPTTPPTASTVNTKDNIRFSAATGHHSNDSDGLKLSVLLPLIFAVLLLLFMVASLVAWRMAKRPKKASGTSPVQVLQPLGSDICYADLNLQQIEKPSDSSRKKASGRAPSSPQAYSGDGDYANTVCARWGCCGARTRPTFASSFEAGFSLAHVGRWVLSKDAAVERLAGRALAGFWPLASPPYQTSALETQSPVRHGPYAGCGRVTWYSVQNVLPWHRIEGEHLLLQLELRVPG</sequence>
<name>A0A4W2H8U8_BOBOX</name>
<comment type="similarity">
    <text evidence="11">Belongs to the CD300 family.</text>
</comment>
<dbReference type="InterPro" id="IPR050671">
    <property type="entry name" value="CD300_family_receptors"/>
</dbReference>
<organism evidence="16 17">
    <name type="scientific">Bos indicus x Bos taurus</name>
    <name type="common">Hybrid cattle</name>
    <dbReference type="NCBI Taxonomy" id="30522"/>
    <lineage>
        <taxon>Eukaryota</taxon>
        <taxon>Metazoa</taxon>
        <taxon>Chordata</taxon>
        <taxon>Craniata</taxon>
        <taxon>Vertebrata</taxon>
        <taxon>Euteleostomi</taxon>
        <taxon>Mammalia</taxon>
        <taxon>Eutheria</taxon>
        <taxon>Laurasiatheria</taxon>
        <taxon>Artiodactyla</taxon>
        <taxon>Ruminantia</taxon>
        <taxon>Pecora</taxon>
        <taxon>Bovidae</taxon>
        <taxon>Bovinae</taxon>
        <taxon>Bos</taxon>
    </lineage>
</organism>
<dbReference type="InterPro" id="IPR007110">
    <property type="entry name" value="Ig-like_dom"/>
</dbReference>
<dbReference type="CDD" id="cd05716">
    <property type="entry name" value="IgV_pIgR_like"/>
    <property type="match status" value="1"/>
</dbReference>
<gene>
    <name evidence="16" type="primary">LOC113878064</name>
</gene>
<feature type="transmembrane region" description="Helical" evidence="13">
    <location>
        <begin position="175"/>
        <end position="196"/>
    </location>
</feature>
<keyword evidence="5" id="KW-0391">Immunity</keyword>
<evidence type="ECO:0000256" key="7">
    <source>
        <dbReference type="ARBA" id="ARBA00023136"/>
    </source>
</evidence>
<evidence type="ECO:0000256" key="12">
    <source>
        <dbReference type="SAM" id="MobiDB-lite"/>
    </source>
</evidence>
<comment type="subcellular location">
    <subcellularLocation>
        <location evidence="1">Cell membrane</location>
        <topology evidence="1">Single-pass type I membrane protein</topology>
    </subcellularLocation>
</comment>
<keyword evidence="6 13" id="KW-1133">Transmembrane helix</keyword>
<dbReference type="GO" id="GO:0004888">
    <property type="term" value="F:transmembrane signaling receptor activity"/>
    <property type="evidence" value="ECO:0007669"/>
    <property type="project" value="TreeGrafter"/>
</dbReference>
<dbReference type="InterPro" id="IPR003599">
    <property type="entry name" value="Ig_sub"/>
</dbReference>
<evidence type="ECO:0000256" key="14">
    <source>
        <dbReference type="SAM" id="SignalP"/>
    </source>
</evidence>
<feature type="region of interest" description="Disordered" evidence="12">
    <location>
        <begin position="233"/>
        <end position="254"/>
    </location>
</feature>
<evidence type="ECO:0000259" key="15">
    <source>
        <dbReference type="PROSITE" id="PS50835"/>
    </source>
</evidence>
<keyword evidence="9" id="KW-0675">Receptor</keyword>
<dbReference type="GO" id="GO:0002376">
    <property type="term" value="P:immune system process"/>
    <property type="evidence" value="ECO:0007669"/>
    <property type="project" value="UniProtKB-KW"/>
</dbReference>